<feature type="domain" description="D-isomer specific 2-hydroxyacid dehydrogenase NAD-binding" evidence="6">
    <location>
        <begin position="111"/>
        <end position="298"/>
    </location>
</feature>
<dbReference type="PANTHER" id="PTHR43026">
    <property type="entry name" value="2-HYDROXYACID DEHYDROGENASE HOMOLOG 1-RELATED"/>
    <property type="match status" value="1"/>
</dbReference>
<evidence type="ECO:0000259" key="5">
    <source>
        <dbReference type="Pfam" id="PF00389"/>
    </source>
</evidence>
<dbReference type="RefSeq" id="WP_245696427.1">
    <property type="nucleotide sequence ID" value="NZ_FNCI01000009.1"/>
</dbReference>
<evidence type="ECO:0000256" key="4">
    <source>
        <dbReference type="RuleBase" id="RU003719"/>
    </source>
</evidence>
<dbReference type="Gene3D" id="3.40.50.720">
    <property type="entry name" value="NAD(P)-binding Rossmann-like Domain"/>
    <property type="match status" value="2"/>
</dbReference>
<dbReference type="InterPro" id="IPR029753">
    <property type="entry name" value="D-isomer_DH_CS"/>
</dbReference>
<dbReference type="AlphaFoldDB" id="A0A1G7T9M4"/>
<sequence length="333" mass="36233">MPRVAVFSAQPYDRRFFTEACAGRDIDLQFHEVTLTPDSAVLAQGADGVCAFVNDHLDAEVLTALAGFGVRFIAMRCAGFNNVDLAAAERLGLAVARVPAYSPEAVAEHALALLLTLNRRTHRAFNRVREGNFMLEGLLGMTLAGKTVGLIGTGRIGIATARIFRGFGCRLLGEDRYPNDAFQALDGEYVSRERLLAESDVISLHCPLNDDTRYLIDEQALSLLKPGAMLINTSRGGLIDTRAAIAALKTRRLGGLAIDVYEQETSLFFRDHSGDIIDDDVFQRLTTFPNVLITGHQGFFTVEALTEIAEVTLANIDAMSRGLPCANRVTQEG</sequence>
<keyword evidence="2 4" id="KW-0560">Oxidoreductase</keyword>
<dbReference type="InterPro" id="IPR036291">
    <property type="entry name" value="NAD(P)-bd_dom_sf"/>
</dbReference>
<keyword evidence="3" id="KW-0520">NAD</keyword>
<accession>A0A1G7T9M4</accession>
<dbReference type="InterPro" id="IPR058205">
    <property type="entry name" value="D-LDH-like"/>
</dbReference>
<dbReference type="Pfam" id="PF02826">
    <property type="entry name" value="2-Hacid_dh_C"/>
    <property type="match status" value="1"/>
</dbReference>
<dbReference type="STRING" id="284577.SAMN05216571_109101"/>
<dbReference type="GO" id="GO:0008720">
    <property type="term" value="F:D-lactate dehydrogenase (NAD+) activity"/>
    <property type="evidence" value="ECO:0007669"/>
    <property type="project" value="TreeGrafter"/>
</dbReference>
<protein>
    <submittedName>
        <fullName evidence="7">D-lactate dehydrogenase</fullName>
    </submittedName>
</protein>
<reference evidence="7 8" key="1">
    <citation type="submission" date="2016-10" db="EMBL/GenBank/DDBJ databases">
        <authorList>
            <person name="de Groot N.N."/>
        </authorList>
    </citation>
    <scope>NUCLEOTIDE SEQUENCE [LARGE SCALE GENOMIC DNA]</scope>
    <source>
        <strain evidence="7 8">BH539</strain>
    </source>
</reference>
<feature type="domain" description="D-isomer specific 2-hydroxyacid dehydrogenase catalytic" evidence="5">
    <location>
        <begin position="4"/>
        <end position="329"/>
    </location>
</feature>
<keyword evidence="8" id="KW-1185">Reference proteome</keyword>
<dbReference type="GO" id="GO:0051287">
    <property type="term" value="F:NAD binding"/>
    <property type="evidence" value="ECO:0007669"/>
    <property type="project" value="InterPro"/>
</dbReference>
<evidence type="ECO:0000256" key="1">
    <source>
        <dbReference type="ARBA" id="ARBA00005854"/>
    </source>
</evidence>
<dbReference type="EMBL" id="FNCI01000009">
    <property type="protein sequence ID" value="SDG32057.1"/>
    <property type="molecule type" value="Genomic_DNA"/>
</dbReference>
<dbReference type="PROSITE" id="PS00670">
    <property type="entry name" value="D_2_HYDROXYACID_DH_2"/>
    <property type="match status" value="1"/>
</dbReference>
<dbReference type="Proteomes" id="UP000198641">
    <property type="component" value="Unassembled WGS sequence"/>
</dbReference>
<evidence type="ECO:0000256" key="3">
    <source>
        <dbReference type="ARBA" id="ARBA00023027"/>
    </source>
</evidence>
<organism evidence="7 8">
    <name type="scientific">Onishia taeanensis</name>
    <dbReference type="NCBI Taxonomy" id="284577"/>
    <lineage>
        <taxon>Bacteria</taxon>
        <taxon>Pseudomonadati</taxon>
        <taxon>Pseudomonadota</taxon>
        <taxon>Gammaproteobacteria</taxon>
        <taxon>Oceanospirillales</taxon>
        <taxon>Halomonadaceae</taxon>
        <taxon>Onishia</taxon>
    </lineage>
</organism>
<evidence type="ECO:0000256" key="2">
    <source>
        <dbReference type="ARBA" id="ARBA00023002"/>
    </source>
</evidence>
<comment type="similarity">
    <text evidence="1 4">Belongs to the D-isomer specific 2-hydroxyacid dehydrogenase family.</text>
</comment>
<dbReference type="Pfam" id="PF00389">
    <property type="entry name" value="2-Hacid_dh"/>
    <property type="match status" value="1"/>
</dbReference>
<dbReference type="InterPro" id="IPR006140">
    <property type="entry name" value="D-isomer_DH_NAD-bd"/>
</dbReference>
<dbReference type="SUPFAM" id="SSF52283">
    <property type="entry name" value="Formate/glycerate dehydrogenase catalytic domain-like"/>
    <property type="match status" value="1"/>
</dbReference>
<dbReference type="PROSITE" id="PS00671">
    <property type="entry name" value="D_2_HYDROXYACID_DH_3"/>
    <property type="match status" value="1"/>
</dbReference>
<proteinExistence type="inferred from homology"/>
<evidence type="ECO:0000313" key="7">
    <source>
        <dbReference type="EMBL" id="SDG32057.1"/>
    </source>
</evidence>
<evidence type="ECO:0000313" key="8">
    <source>
        <dbReference type="Proteomes" id="UP000198641"/>
    </source>
</evidence>
<dbReference type="PANTHER" id="PTHR43026:SF1">
    <property type="entry name" value="2-HYDROXYACID DEHYDROGENASE HOMOLOG 1-RELATED"/>
    <property type="match status" value="1"/>
</dbReference>
<name>A0A1G7T9M4_9GAMM</name>
<dbReference type="SUPFAM" id="SSF51735">
    <property type="entry name" value="NAD(P)-binding Rossmann-fold domains"/>
    <property type="match status" value="1"/>
</dbReference>
<dbReference type="CDD" id="cd12183">
    <property type="entry name" value="LDH_like_2"/>
    <property type="match status" value="1"/>
</dbReference>
<gene>
    <name evidence="7" type="ORF">SAMN05216571_109101</name>
</gene>
<evidence type="ECO:0000259" key="6">
    <source>
        <dbReference type="Pfam" id="PF02826"/>
    </source>
</evidence>
<dbReference type="InterPro" id="IPR006139">
    <property type="entry name" value="D-isomer_2_OHA_DH_cat_dom"/>
</dbReference>